<evidence type="ECO:0000313" key="3">
    <source>
        <dbReference type="Proteomes" id="UP000619265"/>
    </source>
</evidence>
<reference evidence="2" key="2">
    <citation type="submission" date="2020-03" db="EMBL/GenBank/DDBJ databases">
        <title>Walnut 2.0.</title>
        <authorList>
            <person name="Marrano A."/>
            <person name="Britton M."/>
            <person name="Zimin A.V."/>
            <person name="Zaini P.A."/>
            <person name="Workman R."/>
            <person name="Puiu D."/>
            <person name="Bianco L."/>
            <person name="Allen B.J."/>
            <person name="Troggio M."/>
            <person name="Leslie C.A."/>
            <person name="Timp W."/>
            <person name="Dendekar A."/>
            <person name="Salzberg S.L."/>
            <person name="Neale D.B."/>
        </authorList>
    </citation>
    <scope>NUCLEOTIDE SEQUENCE</scope>
    <source>
        <tissue evidence="2">Leaves</tissue>
    </source>
</reference>
<protein>
    <submittedName>
        <fullName evidence="2">Uncharacterized protein</fullName>
    </submittedName>
</protein>
<feature type="region of interest" description="Disordered" evidence="1">
    <location>
        <begin position="16"/>
        <end position="43"/>
    </location>
</feature>
<proteinExistence type="predicted"/>
<evidence type="ECO:0000256" key="1">
    <source>
        <dbReference type="SAM" id="MobiDB-lite"/>
    </source>
</evidence>
<name>A0A833XNG4_JUGRE</name>
<accession>A0A833XNG4</accession>
<reference evidence="2" key="1">
    <citation type="submission" date="2015-10" db="EMBL/GenBank/DDBJ databases">
        <authorList>
            <person name="Martinez-Garcia P.J."/>
            <person name="Crepeau M.W."/>
            <person name="Puiu D."/>
            <person name="Gonzalez-Ibeas D."/>
            <person name="Whalen J."/>
            <person name="Stevens K."/>
            <person name="Paul R."/>
            <person name="Butterfield T."/>
            <person name="Britton M."/>
            <person name="Reagan R."/>
            <person name="Chakraborty S."/>
            <person name="Walawage S.L."/>
            <person name="Vasquez-Gross H.A."/>
            <person name="Cardeno C."/>
            <person name="Famula R."/>
            <person name="Pratt K."/>
            <person name="Kuruganti S."/>
            <person name="Aradhya M.K."/>
            <person name="Leslie C.A."/>
            <person name="Dandekar A.M."/>
            <person name="Salzberg S.L."/>
            <person name="Wegrzyn J.L."/>
            <person name="Langley C.H."/>
            <person name="Neale D.B."/>
        </authorList>
    </citation>
    <scope>NUCLEOTIDE SEQUENCE</scope>
    <source>
        <tissue evidence="2">Leaves</tissue>
    </source>
</reference>
<dbReference type="EMBL" id="LIHL02000006">
    <property type="protein sequence ID" value="KAF5468376.1"/>
    <property type="molecule type" value="Genomic_DNA"/>
</dbReference>
<feature type="non-terminal residue" evidence="2">
    <location>
        <position position="1"/>
    </location>
</feature>
<organism evidence="2 3">
    <name type="scientific">Juglans regia</name>
    <name type="common">English walnut</name>
    <dbReference type="NCBI Taxonomy" id="51240"/>
    <lineage>
        <taxon>Eukaryota</taxon>
        <taxon>Viridiplantae</taxon>
        <taxon>Streptophyta</taxon>
        <taxon>Embryophyta</taxon>
        <taxon>Tracheophyta</taxon>
        <taxon>Spermatophyta</taxon>
        <taxon>Magnoliopsida</taxon>
        <taxon>eudicotyledons</taxon>
        <taxon>Gunneridae</taxon>
        <taxon>Pentapetalae</taxon>
        <taxon>rosids</taxon>
        <taxon>fabids</taxon>
        <taxon>Fagales</taxon>
        <taxon>Juglandaceae</taxon>
        <taxon>Juglans</taxon>
    </lineage>
</organism>
<dbReference type="Proteomes" id="UP000619265">
    <property type="component" value="Unassembled WGS sequence"/>
</dbReference>
<gene>
    <name evidence="2" type="ORF">F2P56_012532</name>
</gene>
<sequence>QKLALLREVKLTEAPNGDVPISISNESYRRNSSTTRSRDTSTTKSFPAHCLFPTVGVSSSGPFDHKTCLSNLSPSPTNRSGTNSSGLSNIFGSLVANGWNPKIISPSLTLKAASWLSMMRSRFALPYCSGTGGSIRSDSYTTDFIRGICSMAAIVTLPPLALTTDLISLANWVWSLTPARPINFTTLGKKIFIPPKELKQVANTKLWQASSLEMPNLSASSSTGPEDS</sequence>
<comment type="caution">
    <text evidence="2">The sequence shown here is derived from an EMBL/GenBank/DDBJ whole genome shotgun (WGS) entry which is preliminary data.</text>
</comment>
<dbReference type="Gramene" id="Jr06_07960_p2">
    <property type="protein sequence ID" value="cds.Jr06_07960_p2"/>
    <property type="gene ID" value="Jr06_07960"/>
</dbReference>
<dbReference type="AlphaFoldDB" id="A0A833XNG4"/>
<evidence type="ECO:0000313" key="2">
    <source>
        <dbReference type="EMBL" id="KAF5468376.1"/>
    </source>
</evidence>